<keyword evidence="1" id="KW-0812">Transmembrane</keyword>
<evidence type="ECO:0000256" key="1">
    <source>
        <dbReference type="SAM" id="Phobius"/>
    </source>
</evidence>
<keyword evidence="3" id="KW-1185">Reference proteome</keyword>
<comment type="caution">
    <text evidence="2">The sequence shown here is derived from an EMBL/GenBank/DDBJ whole genome shotgun (WGS) entry which is preliminary data.</text>
</comment>
<reference evidence="2 3" key="1">
    <citation type="journal article" date="2012" name="J. Bacteriol.">
        <title>Genome sequence of "Candidatus Nitrosopumilus salaria" BD31, an ammonia-oxidizing archaeon from the San Francisco Bay estuary.</title>
        <authorList>
            <person name="Mosier A.C."/>
            <person name="Allen E.E."/>
            <person name="Kim M."/>
            <person name="Ferriera S."/>
            <person name="Francis C.A."/>
        </authorList>
    </citation>
    <scope>NUCLEOTIDE SEQUENCE [LARGE SCALE GENOMIC DNA]</scope>
    <source>
        <strain evidence="2 3">BD31</strain>
    </source>
</reference>
<keyword evidence="1" id="KW-0472">Membrane</keyword>
<protein>
    <submittedName>
        <fullName evidence="2">Uncharacterized protein</fullName>
    </submittedName>
</protein>
<organism evidence="2 3">
    <name type="scientific">Candidatus Nitrosopumilus salarius BD31</name>
    <dbReference type="NCBI Taxonomy" id="859350"/>
    <lineage>
        <taxon>Archaea</taxon>
        <taxon>Nitrososphaerota</taxon>
        <taxon>Nitrososphaeria</taxon>
        <taxon>Nitrosopumilales</taxon>
        <taxon>Nitrosopumilaceae</taxon>
        <taxon>Nitrosopumilus</taxon>
    </lineage>
</organism>
<keyword evidence="1" id="KW-1133">Transmembrane helix</keyword>
<accession>I3D1T8</accession>
<gene>
    <name evidence="2" type="ORF">BD31_I1742</name>
</gene>
<dbReference type="AlphaFoldDB" id="I3D1T8"/>
<feature type="non-terminal residue" evidence="2">
    <location>
        <position position="68"/>
    </location>
</feature>
<name>I3D1T8_9ARCH</name>
<dbReference type="EMBL" id="AEXL02000105">
    <property type="protein sequence ID" value="EIJ65681.1"/>
    <property type="molecule type" value="Genomic_DNA"/>
</dbReference>
<feature type="transmembrane region" description="Helical" evidence="1">
    <location>
        <begin position="18"/>
        <end position="40"/>
    </location>
</feature>
<evidence type="ECO:0000313" key="2">
    <source>
        <dbReference type="EMBL" id="EIJ65681.1"/>
    </source>
</evidence>
<sequence length="68" mass="7447">MDQDIPSLPPPLLIEEEIWIIVFGSLSVKLLILLSYSIFFSASFAVPFLKIISANASTIFSGVLCAKM</sequence>
<proteinExistence type="predicted"/>
<evidence type="ECO:0000313" key="3">
    <source>
        <dbReference type="Proteomes" id="UP000003423"/>
    </source>
</evidence>
<dbReference type="Proteomes" id="UP000003423">
    <property type="component" value="Unassembled WGS sequence"/>
</dbReference>